<dbReference type="InterPro" id="IPR003660">
    <property type="entry name" value="HAMP_dom"/>
</dbReference>
<dbReference type="SMART" id="SM00387">
    <property type="entry name" value="HATPase_c"/>
    <property type="match status" value="1"/>
</dbReference>
<dbReference type="InterPro" id="IPR003594">
    <property type="entry name" value="HATPase_dom"/>
</dbReference>
<dbReference type="STRING" id="411684.HPDFL43_20707"/>
<feature type="domain" description="HAMP" evidence="11">
    <location>
        <begin position="196"/>
        <end position="251"/>
    </location>
</feature>
<dbReference type="SUPFAM" id="SSF55874">
    <property type="entry name" value="ATPase domain of HSP90 chaperone/DNA topoisomerase II/histidine kinase"/>
    <property type="match status" value="1"/>
</dbReference>
<keyword evidence="9" id="KW-0812">Transmembrane</keyword>
<feature type="transmembrane region" description="Helical" evidence="9">
    <location>
        <begin position="24"/>
        <end position="45"/>
    </location>
</feature>
<dbReference type="PROSITE" id="PS50109">
    <property type="entry name" value="HIS_KIN"/>
    <property type="match status" value="1"/>
</dbReference>
<dbReference type="PANTHER" id="PTHR44936:SF10">
    <property type="entry name" value="SENSOR PROTEIN RSTB"/>
    <property type="match status" value="1"/>
</dbReference>
<name>A9CXF9_HOEPD</name>
<dbReference type="CDD" id="cd00075">
    <property type="entry name" value="HATPase"/>
    <property type="match status" value="1"/>
</dbReference>
<dbReference type="OrthoDB" id="9784218at2"/>
<sequence>MADTEEKGRGPLRQPRATSLSSKLLWLTILFVMIAEVLIFVPSVANQRVRWLEDRLNTAAAAAVVIEGINELSLPQIIQNDTLMATGTKAIALRKDGMSRMIASVDTLPMVTHQYNLSETTVLQALTDAFDTILFGGDRVIRVYGPVADNPDMIIDLVLEDQPLRHAMLIYGRNVFFLSVLISIITAGLVFFAINRIMIRPVKRMTDNMQAFSEDPENPGRIIVPRQVGDELGVAEGHLADMQARLQQTLKEQRHLADLGLAVSKINHDMRNILTSAQLMSDRLSMVDDPLVKRFAPKLLRTIDRAVGYSGEVLAYGKAREAKPKRRFINVSALANEVHDIVAEEFEGGISFVLEVNPDLEIEADSEQMFRVIYNLVRNAAQALAADPSDDAALVRRIVISAIRTGSVVQIRVSDTGPGLPAQARAHLFKPFKGSARSGGTGLGLAIARELILAHGGSIMIDESVARGTAFLIELPDQPLPLDTFRARA</sequence>
<keyword evidence="8" id="KW-0067">ATP-binding</keyword>
<comment type="catalytic activity">
    <reaction evidence="1">
        <text>ATP + protein L-histidine = ADP + protein N-phospho-L-histidine.</text>
        <dbReference type="EC" id="2.7.13.3"/>
    </reaction>
</comment>
<gene>
    <name evidence="12" type="ORF">HPDFL43_20707</name>
</gene>
<comment type="subcellular location">
    <subcellularLocation>
        <location evidence="2">Membrane</location>
    </subcellularLocation>
</comment>
<keyword evidence="5" id="KW-0808">Transferase</keyword>
<dbReference type="InterPro" id="IPR004358">
    <property type="entry name" value="Sig_transdc_His_kin-like_C"/>
</dbReference>
<dbReference type="RefSeq" id="WP_007199885.1">
    <property type="nucleotide sequence ID" value="NZ_CM002917.1"/>
</dbReference>
<dbReference type="GO" id="GO:0004673">
    <property type="term" value="F:protein histidine kinase activity"/>
    <property type="evidence" value="ECO:0007669"/>
    <property type="project" value="UniProtKB-EC"/>
</dbReference>
<evidence type="ECO:0000313" key="13">
    <source>
        <dbReference type="Proteomes" id="UP000004291"/>
    </source>
</evidence>
<evidence type="ECO:0000259" key="10">
    <source>
        <dbReference type="PROSITE" id="PS50109"/>
    </source>
</evidence>
<dbReference type="GO" id="GO:0016020">
    <property type="term" value="C:membrane"/>
    <property type="evidence" value="ECO:0007669"/>
    <property type="project" value="UniProtKB-SubCell"/>
</dbReference>
<keyword evidence="6" id="KW-0547">Nucleotide-binding</keyword>
<dbReference type="EC" id="2.7.13.3" evidence="3"/>
<dbReference type="InterPro" id="IPR005467">
    <property type="entry name" value="His_kinase_dom"/>
</dbReference>
<dbReference type="Gene3D" id="1.10.287.130">
    <property type="match status" value="1"/>
</dbReference>
<evidence type="ECO:0000256" key="3">
    <source>
        <dbReference type="ARBA" id="ARBA00012438"/>
    </source>
</evidence>
<evidence type="ECO:0000256" key="8">
    <source>
        <dbReference type="ARBA" id="ARBA00022840"/>
    </source>
</evidence>
<keyword evidence="13" id="KW-1185">Reference proteome</keyword>
<organism evidence="12 13">
    <name type="scientific">Hoeflea phototrophica (strain DSM 17068 / NCIMB 14078 / DFL-43)</name>
    <dbReference type="NCBI Taxonomy" id="411684"/>
    <lineage>
        <taxon>Bacteria</taxon>
        <taxon>Pseudomonadati</taxon>
        <taxon>Pseudomonadota</taxon>
        <taxon>Alphaproteobacteria</taxon>
        <taxon>Hyphomicrobiales</taxon>
        <taxon>Rhizobiaceae</taxon>
        <taxon>Hoeflea</taxon>
    </lineage>
</organism>
<dbReference type="InterPro" id="IPR050980">
    <property type="entry name" value="2C_sensor_his_kinase"/>
</dbReference>
<evidence type="ECO:0000256" key="7">
    <source>
        <dbReference type="ARBA" id="ARBA00022777"/>
    </source>
</evidence>
<proteinExistence type="predicted"/>
<evidence type="ECO:0000256" key="4">
    <source>
        <dbReference type="ARBA" id="ARBA00022553"/>
    </source>
</evidence>
<keyword evidence="4" id="KW-0597">Phosphoprotein</keyword>
<evidence type="ECO:0000256" key="6">
    <source>
        <dbReference type="ARBA" id="ARBA00022741"/>
    </source>
</evidence>
<reference evidence="12 13" key="1">
    <citation type="submission" date="2007-10" db="EMBL/GenBank/DDBJ databases">
        <authorList>
            <person name="Wagner-Dobler I."/>
            <person name="Ferriera S."/>
            <person name="Johnson J."/>
            <person name="Kravitz S."/>
            <person name="Beeson K."/>
            <person name="Sutton G."/>
            <person name="Rogers Y.-H."/>
            <person name="Friedman R."/>
            <person name="Frazier M."/>
            <person name="Venter J.C."/>
        </authorList>
    </citation>
    <scope>NUCLEOTIDE SEQUENCE [LARGE SCALE GENOMIC DNA]</scope>
    <source>
        <strain evidence="12 13">DFL-43</strain>
    </source>
</reference>
<dbReference type="GO" id="GO:0005524">
    <property type="term" value="F:ATP binding"/>
    <property type="evidence" value="ECO:0007669"/>
    <property type="project" value="UniProtKB-KW"/>
</dbReference>
<dbReference type="EMBL" id="ABIA03000001">
    <property type="protein sequence ID" value="EDQ35654.1"/>
    <property type="molecule type" value="Genomic_DNA"/>
</dbReference>
<dbReference type="PRINTS" id="PR00344">
    <property type="entry name" value="BCTRLSENSOR"/>
</dbReference>
<dbReference type="InterPro" id="IPR036890">
    <property type="entry name" value="HATPase_C_sf"/>
</dbReference>
<dbReference type="Proteomes" id="UP000004291">
    <property type="component" value="Chromosome"/>
</dbReference>
<dbReference type="Gene3D" id="3.30.565.10">
    <property type="entry name" value="Histidine kinase-like ATPase, C-terminal domain"/>
    <property type="match status" value="1"/>
</dbReference>
<dbReference type="GO" id="GO:0007165">
    <property type="term" value="P:signal transduction"/>
    <property type="evidence" value="ECO:0007669"/>
    <property type="project" value="InterPro"/>
</dbReference>
<keyword evidence="7 12" id="KW-0418">Kinase</keyword>
<evidence type="ECO:0000256" key="9">
    <source>
        <dbReference type="SAM" id="Phobius"/>
    </source>
</evidence>
<protein>
    <recommendedName>
        <fullName evidence="3">histidine kinase</fullName>
        <ecNumber evidence="3">2.7.13.3</ecNumber>
    </recommendedName>
</protein>
<accession>A9CXF9</accession>
<dbReference type="PANTHER" id="PTHR44936">
    <property type="entry name" value="SENSOR PROTEIN CREC"/>
    <property type="match status" value="1"/>
</dbReference>
<evidence type="ECO:0000313" key="12">
    <source>
        <dbReference type="EMBL" id="EDQ35654.1"/>
    </source>
</evidence>
<evidence type="ECO:0000256" key="1">
    <source>
        <dbReference type="ARBA" id="ARBA00000085"/>
    </source>
</evidence>
<dbReference type="HOGENOM" id="CLU_040271_0_0_5"/>
<evidence type="ECO:0000256" key="5">
    <source>
        <dbReference type="ARBA" id="ARBA00022679"/>
    </source>
</evidence>
<dbReference type="PROSITE" id="PS50885">
    <property type="entry name" value="HAMP"/>
    <property type="match status" value="1"/>
</dbReference>
<dbReference type="SMART" id="SM00304">
    <property type="entry name" value="HAMP"/>
    <property type="match status" value="1"/>
</dbReference>
<comment type="caution">
    <text evidence="12">The sequence shown here is derived from an EMBL/GenBank/DDBJ whole genome shotgun (WGS) entry which is preliminary data.</text>
</comment>
<evidence type="ECO:0000256" key="2">
    <source>
        <dbReference type="ARBA" id="ARBA00004370"/>
    </source>
</evidence>
<keyword evidence="9" id="KW-0472">Membrane</keyword>
<dbReference type="Pfam" id="PF02518">
    <property type="entry name" value="HATPase_c"/>
    <property type="match status" value="1"/>
</dbReference>
<feature type="transmembrane region" description="Helical" evidence="9">
    <location>
        <begin position="175"/>
        <end position="194"/>
    </location>
</feature>
<dbReference type="AlphaFoldDB" id="A9CXF9"/>
<evidence type="ECO:0000259" key="11">
    <source>
        <dbReference type="PROSITE" id="PS50885"/>
    </source>
</evidence>
<feature type="domain" description="Histidine kinase" evidence="10">
    <location>
        <begin position="265"/>
        <end position="479"/>
    </location>
</feature>
<keyword evidence="9" id="KW-1133">Transmembrane helix</keyword>
<dbReference type="eggNOG" id="COG4191">
    <property type="taxonomic scope" value="Bacteria"/>
</dbReference>
<reference evidence="12 13" key="2">
    <citation type="submission" date="2012-06" db="EMBL/GenBank/DDBJ databases">
        <authorList>
            <person name="Fiebig A."/>
        </authorList>
    </citation>
    <scope>NUCLEOTIDE SEQUENCE [LARGE SCALE GENOMIC DNA]</scope>
    <source>
        <strain evidence="12 13">DFL-43</strain>
    </source>
</reference>